<evidence type="ECO:0000313" key="4">
    <source>
        <dbReference type="Proteomes" id="UP000623608"/>
    </source>
</evidence>
<dbReference type="Gene3D" id="3.40.50.1820">
    <property type="entry name" value="alpha/beta hydrolase"/>
    <property type="match status" value="1"/>
</dbReference>
<evidence type="ECO:0000313" key="3">
    <source>
        <dbReference type="EMBL" id="GIF18029.1"/>
    </source>
</evidence>
<organism evidence="3 4">
    <name type="scientific">Paractinoplanes tereljensis</name>
    <dbReference type="NCBI Taxonomy" id="571912"/>
    <lineage>
        <taxon>Bacteria</taxon>
        <taxon>Bacillati</taxon>
        <taxon>Actinomycetota</taxon>
        <taxon>Actinomycetes</taxon>
        <taxon>Micromonosporales</taxon>
        <taxon>Micromonosporaceae</taxon>
        <taxon>Paractinoplanes</taxon>
    </lineage>
</organism>
<protein>
    <recommendedName>
        <fullName evidence="2">Serine aminopeptidase S33 domain-containing protein</fullName>
    </recommendedName>
</protein>
<accession>A0A919NH56</accession>
<feature type="domain" description="Serine aminopeptidase S33" evidence="2">
    <location>
        <begin position="36"/>
        <end position="141"/>
    </location>
</feature>
<dbReference type="PANTHER" id="PTHR16138">
    <property type="entry name" value="MYCOPHENOLIC ACID ACYL-GLUCURONIDE ESTERASE, MITOCHONDRIAL"/>
    <property type="match status" value="1"/>
</dbReference>
<dbReference type="PANTHER" id="PTHR16138:SF7">
    <property type="entry name" value="PALMITOYL-PROTEIN THIOESTERASE ABHD10, MITOCHONDRIAL"/>
    <property type="match status" value="1"/>
</dbReference>
<dbReference type="SUPFAM" id="SSF53474">
    <property type="entry name" value="alpha/beta-Hydrolases"/>
    <property type="match status" value="1"/>
</dbReference>
<proteinExistence type="predicted"/>
<sequence>MYLNLTRTSEFVEYPGARLHTWSIRPREVESTFGAVFLHGAGPWGGERFMALAEAFARLGGHAVGLDFLGHGKSDGRIVESSLRSRQEQAEMIIEKYCPPPIPLLLFAFSMGGHTAIRIAGSLGSRVKGLGLLAPACYAREAEDLSFGLEFSTVLRRNESWHDSPAFAAAATFSGQVAMIVGSMDQTVPWGVTEELLRAFRNQSQSLRLDVLGDVGHNVLAAVNERPDLVTQIMTFLGGARGLGS</sequence>
<dbReference type="InterPro" id="IPR052382">
    <property type="entry name" value="ABHD10_acyl-thioesterase"/>
</dbReference>
<dbReference type="GO" id="GO:0016787">
    <property type="term" value="F:hydrolase activity"/>
    <property type="evidence" value="ECO:0007669"/>
    <property type="project" value="UniProtKB-KW"/>
</dbReference>
<dbReference type="InterPro" id="IPR029058">
    <property type="entry name" value="AB_hydrolase_fold"/>
</dbReference>
<evidence type="ECO:0000256" key="1">
    <source>
        <dbReference type="ARBA" id="ARBA00022801"/>
    </source>
</evidence>
<evidence type="ECO:0000259" key="2">
    <source>
        <dbReference type="Pfam" id="PF12146"/>
    </source>
</evidence>
<dbReference type="Proteomes" id="UP000623608">
    <property type="component" value="Unassembled WGS sequence"/>
</dbReference>
<dbReference type="Pfam" id="PF12146">
    <property type="entry name" value="Hydrolase_4"/>
    <property type="match status" value="1"/>
</dbReference>
<dbReference type="InterPro" id="IPR022742">
    <property type="entry name" value="Hydrolase_4"/>
</dbReference>
<dbReference type="EMBL" id="BOMY01000002">
    <property type="protein sequence ID" value="GIF18029.1"/>
    <property type="molecule type" value="Genomic_DNA"/>
</dbReference>
<gene>
    <name evidence="3" type="ORF">Ate02nite_07590</name>
</gene>
<keyword evidence="4" id="KW-1185">Reference proteome</keyword>
<name>A0A919NH56_9ACTN</name>
<keyword evidence="1" id="KW-0378">Hydrolase</keyword>
<reference evidence="3" key="1">
    <citation type="submission" date="2021-01" db="EMBL/GenBank/DDBJ databases">
        <title>Whole genome shotgun sequence of Actinoplanes tereljensis NBRC 105297.</title>
        <authorList>
            <person name="Komaki H."/>
            <person name="Tamura T."/>
        </authorList>
    </citation>
    <scope>NUCLEOTIDE SEQUENCE</scope>
    <source>
        <strain evidence="3">NBRC 105297</strain>
    </source>
</reference>
<dbReference type="AlphaFoldDB" id="A0A919NH56"/>
<comment type="caution">
    <text evidence="3">The sequence shown here is derived from an EMBL/GenBank/DDBJ whole genome shotgun (WGS) entry which is preliminary data.</text>
</comment>